<keyword evidence="2" id="KW-0472">Membrane</keyword>
<keyword evidence="1" id="KW-0175">Coiled coil</keyword>
<evidence type="ECO:0000313" key="3">
    <source>
        <dbReference type="EMBL" id="MST97350.1"/>
    </source>
</evidence>
<accession>A0A844G108</accession>
<dbReference type="PANTHER" id="PTHR32309">
    <property type="entry name" value="TYROSINE-PROTEIN KINASE"/>
    <property type="match status" value="1"/>
</dbReference>
<comment type="caution">
    <text evidence="3">The sequence shown here is derived from an EMBL/GenBank/DDBJ whole genome shotgun (WGS) entry which is preliminary data.</text>
</comment>
<feature type="coiled-coil region" evidence="1">
    <location>
        <begin position="221"/>
        <end position="276"/>
    </location>
</feature>
<dbReference type="GO" id="GO:0004713">
    <property type="term" value="F:protein tyrosine kinase activity"/>
    <property type="evidence" value="ECO:0007669"/>
    <property type="project" value="TreeGrafter"/>
</dbReference>
<keyword evidence="4" id="KW-1185">Reference proteome</keyword>
<dbReference type="AlphaFoldDB" id="A0A844G108"/>
<protein>
    <submittedName>
        <fullName evidence="3">Uncharacterized protein</fullName>
    </submittedName>
</protein>
<sequence length="662" mass="74800">MNRDEEYDLLAEEQERMRQFELYRKLCFSVLLKRWRMIVLIFLVTLIGLAAFFQFRFMNSRVRYEARTGLFFYPKQTKRYGAMDAKQTLELFSRLAMRRQVADRLNLGGMDRATLKSRLEINQEKGRPNLIRITVKDAQPEAATLFANTVAEVCIDEYVSFRTDDLRNRLKTLEGRKRELEESVAGCEKEQRELVRLLNSMTPAQELERLRGVMSTSLASLSEINVQIANEEAKSRKFQEQLSHIDATALKHAAQLKAFQDEQERLKHEITRLRQLYTEKNPRLLAAVSEYDDALAAYRAYLKEKKIENYDPDALRMAESLQLQLADATGKLEFLKQNKHAFETEIARNRSAVLELTGLLPKYSELETRRESFIAILRTVEESISDLQLLIASTPSDIQQVEKVGTADAESAFGKKVVALILFLAFFVTGFSVLLLLAQQILFGRVESLEELAACNGLVPVGSYPASPELFRSTAEKEAVLHEIYYGFREALNGRHILFEGALEGGAIVPDIQESLKWNAAMTGMKLFQVNIVSARDFDSPADGSGGEALVAVQCVGQQGFLPVENLQALSPAELEMLGSDAKELLRNCDLLVLSRKEPLRQNDLFFRQMMEFSDCSLLCFGAGATSRRLLRHTVALQRACGHVAAVILTGVRKWTPAAGAR</sequence>
<organism evidence="3 4">
    <name type="scientific">Victivallis lenta</name>
    <dbReference type="NCBI Taxonomy" id="2606640"/>
    <lineage>
        <taxon>Bacteria</taxon>
        <taxon>Pseudomonadati</taxon>
        <taxon>Lentisphaerota</taxon>
        <taxon>Lentisphaeria</taxon>
        <taxon>Victivallales</taxon>
        <taxon>Victivallaceae</taxon>
        <taxon>Victivallis</taxon>
    </lineage>
</organism>
<keyword evidence="2" id="KW-0812">Transmembrane</keyword>
<evidence type="ECO:0000313" key="4">
    <source>
        <dbReference type="Proteomes" id="UP000435649"/>
    </source>
</evidence>
<dbReference type="EMBL" id="VUNS01000009">
    <property type="protein sequence ID" value="MST97350.1"/>
    <property type="molecule type" value="Genomic_DNA"/>
</dbReference>
<dbReference type="Proteomes" id="UP000435649">
    <property type="component" value="Unassembled WGS sequence"/>
</dbReference>
<evidence type="ECO:0000256" key="2">
    <source>
        <dbReference type="SAM" id="Phobius"/>
    </source>
</evidence>
<feature type="transmembrane region" description="Helical" evidence="2">
    <location>
        <begin position="417"/>
        <end position="438"/>
    </location>
</feature>
<dbReference type="InterPro" id="IPR050445">
    <property type="entry name" value="Bact_polysacc_biosynth/exp"/>
</dbReference>
<feature type="transmembrane region" description="Helical" evidence="2">
    <location>
        <begin position="35"/>
        <end position="53"/>
    </location>
</feature>
<gene>
    <name evidence="3" type="ORF">FYJ85_09880</name>
</gene>
<feature type="coiled-coil region" evidence="1">
    <location>
        <begin position="163"/>
        <end position="197"/>
    </location>
</feature>
<dbReference type="RefSeq" id="WP_154418237.1">
    <property type="nucleotide sequence ID" value="NZ_CALXOB010000043.1"/>
</dbReference>
<evidence type="ECO:0000256" key="1">
    <source>
        <dbReference type="SAM" id="Coils"/>
    </source>
</evidence>
<feature type="coiled-coil region" evidence="1">
    <location>
        <begin position="318"/>
        <end position="345"/>
    </location>
</feature>
<dbReference type="PANTHER" id="PTHR32309:SF13">
    <property type="entry name" value="FERRIC ENTEROBACTIN TRANSPORT PROTEIN FEPE"/>
    <property type="match status" value="1"/>
</dbReference>
<dbReference type="GO" id="GO:0005886">
    <property type="term" value="C:plasma membrane"/>
    <property type="evidence" value="ECO:0007669"/>
    <property type="project" value="TreeGrafter"/>
</dbReference>
<name>A0A844G108_9BACT</name>
<keyword evidence="2" id="KW-1133">Transmembrane helix</keyword>
<reference evidence="3 4" key="1">
    <citation type="submission" date="2019-08" db="EMBL/GenBank/DDBJ databases">
        <title>In-depth cultivation of the pig gut microbiome towards novel bacterial diversity and tailored functional studies.</title>
        <authorList>
            <person name="Wylensek D."/>
            <person name="Hitch T.C.A."/>
            <person name="Clavel T."/>
        </authorList>
    </citation>
    <scope>NUCLEOTIDE SEQUENCE [LARGE SCALE GENOMIC DNA]</scope>
    <source>
        <strain evidence="3 4">BBE-744-WT-12</strain>
    </source>
</reference>
<proteinExistence type="predicted"/>